<feature type="signal peptide" evidence="6">
    <location>
        <begin position="1"/>
        <end position="25"/>
    </location>
</feature>
<evidence type="ECO:0000313" key="8">
    <source>
        <dbReference type="Ensembl" id="ENSCLMP00005001503.1"/>
    </source>
</evidence>
<dbReference type="SMART" id="SM00209">
    <property type="entry name" value="TSP1"/>
    <property type="match status" value="3"/>
</dbReference>
<dbReference type="Gene3D" id="2.60.40.10">
    <property type="entry name" value="Immunoglobulins"/>
    <property type="match status" value="3"/>
</dbReference>
<feature type="domain" description="Ig-like" evidence="7">
    <location>
        <begin position="329"/>
        <end position="390"/>
    </location>
</feature>
<reference evidence="8" key="2">
    <citation type="submission" date="2025-09" db="UniProtKB">
        <authorList>
            <consortium name="Ensembl"/>
        </authorList>
    </citation>
    <scope>IDENTIFICATION</scope>
</reference>
<evidence type="ECO:0000256" key="4">
    <source>
        <dbReference type="ARBA" id="ARBA00022737"/>
    </source>
</evidence>
<dbReference type="InterPro" id="IPR003598">
    <property type="entry name" value="Ig_sub2"/>
</dbReference>
<keyword evidence="2" id="KW-0964">Secreted</keyword>
<dbReference type="GO" id="GO:0005576">
    <property type="term" value="C:extracellular region"/>
    <property type="evidence" value="ECO:0007669"/>
    <property type="project" value="UniProtKB-SubCell"/>
</dbReference>
<dbReference type="Pfam" id="PF13927">
    <property type="entry name" value="Ig_3"/>
    <property type="match status" value="1"/>
</dbReference>
<evidence type="ECO:0000259" key="7">
    <source>
        <dbReference type="PROSITE" id="PS50835"/>
    </source>
</evidence>
<dbReference type="CDD" id="cd00096">
    <property type="entry name" value="Ig"/>
    <property type="match status" value="1"/>
</dbReference>
<evidence type="ECO:0000256" key="6">
    <source>
        <dbReference type="SAM" id="SignalP"/>
    </source>
</evidence>
<dbReference type="FunFam" id="2.20.100.10:FF:000005">
    <property type="entry name" value="ADAM metallopeptidase with thrombospondin type 1 motif 9"/>
    <property type="match status" value="1"/>
</dbReference>
<dbReference type="InterPro" id="IPR036179">
    <property type="entry name" value="Ig-like_dom_sf"/>
</dbReference>
<keyword evidence="5" id="KW-1015">Disulfide bond</keyword>
<keyword evidence="9" id="KW-1185">Reference proteome</keyword>
<feature type="domain" description="Ig-like" evidence="7">
    <location>
        <begin position="193"/>
        <end position="292"/>
    </location>
</feature>
<dbReference type="PROSITE" id="PS50092">
    <property type="entry name" value="TSP1"/>
    <property type="match status" value="2"/>
</dbReference>
<sequence>KHKMTLPLFLLVSFLLTVQFPKAYIRWLKDGRPLPSSKHLGVTKFGSLKIQFLSAEDIGVYKCVAGPTSDIFTLQLIGTDSKLTGRLCHWHHSGMELIWPGVSVTLLPPGIQEALLQPQVKERLINITLKADRGEIQQEQASQLISSLCKPALLSWSQVSGISFMLCLCLICLTDKMPNWSERSTLETYASRPVITRQQQTQPVAFQKNINISIGHSTHLTNATRSLTIGCPAEGFPPPKISWTKDGALLVFWDTAEGLHILQPRLSDRGRYKCIATNTHGSDSETSQLLVAVVGRREKKRSTSTVHLPFSSAEGVLVEIVYILHFVFCLSGVPPPTVTWNKKNGLLGAIAVPLPSGSLWIRNVSLHNQGIYSCTATNAIGKSTASTVLQVYGGKYKYLHSVCFGLSKGCPVLADHQLPVLWDYNNLTLKELKWRFGEWTTCSASCGNRGTWLRRIHCVNLDGKAVQSTMCQHIPKPITSPVTCNRQNCPPRWSASEWSKCSASCGGGWRRRQVSCQQSEARGAVRTLTAAACERTSRKCSLTCQFYVTPCQCSGRCLGPAATVQKRSVLCHHANGSSYTDCDLRDRPASVRNCSSDLCDVQWRPRAWRPCTVVCGSGFQSRRVDCVYRRSGRTLEDQHCAGLQQPPTWQHCNSPSCGSKCASTSKLRFFTTTLVCSDKY</sequence>
<dbReference type="SUPFAM" id="SSF48726">
    <property type="entry name" value="Immunoglobulin"/>
    <property type="match status" value="3"/>
</dbReference>
<keyword evidence="3 6" id="KW-0732">Signal</keyword>
<dbReference type="SUPFAM" id="SSF82895">
    <property type="entry name" value="TSP-1 type 1 repeat"/>
    <property type="match status" value="3"/>
</dbReference>
<evidence type="ECO:0000256" key="2">
    <source>
        <dbReference type="ARBA" id="ARBA00022525"/>
    </source>
</evidence>
<dbReference type="GeneTree" id="ENSGT00940000158143"/>
<organism evidence="8 9">
    <name type="scientific">Cyclopterus lumpus</name>
    <name type="common">Lumpsucker</name>
    <dbReference type="NCBI Taxonomy" id="8103"/>
    <lineage>
        <taxon>Eukaryota</taxon>
        <taxon>Metazoa</taxon>
        <taxon>Chordata</taxon>
        <taxon>Craniata</taxon>
        <taxon>Vertebrata</taxon>
        <taxon>Euteleostomi</taxon>
        <taxon>Actinopterygii</taxon>
        <taxon>Neopterygii</taxon>
        <taxon>Teleostei</taxon>
        <taxon>Neoteleostei</taxon>
        <taxon>Acanthomorphata</taxon>
        <taxon>Eupercaria</taxon>
        <taxon>Perciformes</taxon>
        <taxon>Cottioidei</taxon>
        <taxon>Cottales</taxon>
        <taxon>Cyclopteridae</taxon>
        <taxon>Cyclopterus</taxon>
    </lineage>
</organism>
<feature type="chain" id="PRO_5034479341" description="Ig-like domain-containing protein" evidence="6">
    <location>
        <begin position="26"/>
        <end position="680"/>
    </location>
</feature>
<proteinExistence type="predicted"/>
<feature type="domain" description="Ig-like" evidence="7">
    <location>
        <begin position="21"/>
        <end position="73"/>
    </location>
</feature>
<dbReference type="SMART" id="SM00409">
    <property type="entry name" value="IG"/>
    <property type="match status" value="3"/>
</dbReference>
<evidence type="ECO:0000313" key="9">
    <source>
        <dbReference type="Proteomes" id="UP000694565"/>
    </source>
</evidence>
<dbReference type="InterPro" id="IPR000884">
    <property type="entry name" value="TSP1_rpt"/>
</dbReference>
<dbReference type="PANTHER" id="PTHR44170:SF6">
    <property type="entry name" value="CONTACTIN"/>
    <property type="match status" value="1"/>
</dbReference>
<dbReference type="SMART" id="SM00408">
    <property type="entry name" value="IGc2"/>
    <property type="match status" value="3"/>
</dbReference>
<dbReference type="Ensembl" id="ENSCLMT00005001595.1">
    <property type="protein sequence ID" value="ENSCLMP00005001503.1"/>
    <property type="gene ID" value="ENSCLMG00005000815.1"/>
</dbReference>
<dbReference type="InterPro" id="IPR013098">
    <property type="entry name" value="Ig_I-set"/>
</dbReference>
<name>A0A8C2WA76_CYCLU</name>
<keyword evidence="4" id="KW-0677">Repeat</keyword>
<protein>
    <recommendedName>
        <fullName evidence="7">Ig-like domain-containing protein</fullName>
    </recommendedName>
</protein>
<dbReference type="Proteomes" id="UP000694565">
    <property type="component" value="Unplaced"/>
</dbReference>
<dbReference type="Pfam" id="PF07679">
    <property type="entry name" value="I-set"/>
    <property type="match status" value="1"/>
</dbReference>
<dbReference type="InterPro" id="IPR036383">
    <property type="entry name" value="TSP1_rpt_sf"/>
</dbReference>
<dbReference type="InterPro" id="IPR013783">
    <property type="entry name" value="Ig-like_fold"/>
</dbReference>
<dbReference type="GO" id="GO:0098609">
    <property type="term" value="P:cell-cell adhesion"/>
    <property type="evidence" value="ECO:0007669"/>
    <property type="project" value="TreeGrafter"/>
</dbReference>
<comment type="subcellular location">
    <subcellularLocation>
        <location evidence="1">Secreted</location>
    </subcellularLocation>
</comment>
<dbReference type="AlphaFoldDB" id="A0A8C2WA76"/>
<dbReference type="InterPro" id="IPR007110">
    <property type="entry name" value="Ig-like_dom"/>
</dbReference>
<accession>A0A8C2WA76</accession>
<dbReference type="GO" id="GO:0016020">
    <property type="term" value="C:membrane"/>
    <property type="evidence" value="ECO:0007669"/>
    <property type="project" value="UniProtKB-SubCell"/>
</dbReference>
<dbReference type="Pfam" id="PF19030">
    <property type="entry name" value="TSP1_ADAMTS"/>
    <property type="match status" value="3"/>
</dbReference>
<evidence type="ECO:0000256" key="5">
    <source>
        <dbReference type="ARBA" id="ARBA00023157"/>
    </source>
</evidence>
<evidence type="ECO:0000256" key="1">
    <source>
        <dbReference type="ARBA" id="ARBA00004613"/>
    </source>
</evidence>
<dbReference type="PANTHER" id="PTHR44170">
    <property type="entry name" value="PROTEIN SIDEKICK"/>
    <property type="match status" value="1"/>
</dbReference>
<dbReference type="Gene3D" id="2.20.100.10">
    <property type="entry name" value="Thrombospondin type-1 (TSP1) repeat"/>
    <property type="match status" value="3"/>
</dbReference>
<dbReference type="InterPro" id="IPR003599">
    <property type="entry name" value="Ig_sub"/>
</dbReference>
<reference evidence="8" key="1">
    <citation type="submission" date="2025-08" db="UniProtKB">
        <authorList>
            <consortium name="Ensembl"/>
        </authorList>
    </citation>
    <scope>IDENTIFICATION</scope>
</reference>
<evidence type="ECO:0000256" key="3">
    <source>
        <dbReference type="ARBA" id="ARBA00022729"/>
    </source>
</evidence>
<dbReference type="PROSITE" id="PS50835">
    <property type="entry name" value="IG_LIKE"/>
    <property type="match status" value="3"/>
</dbReference>